<evidence type="ECO:0000313" key="7">
    <source>
        <dbReference type="Proteomes" id="UP000019373"/>
    </source>
</evidence>
<comment type="subcellular location">
    <subcellularLocation>
        <location evidence="1">Membrane</location>
        <topology evidence="1">Multi-pass membrane protein</topology>
    </subcellularLocation>
</comment>
<evidence type="ECO:0000256" key="2">
    <source>
        <dbReference type="ARBA" id="ARBA00022692"/>
    </source>
</evidence>
<evidence type="ECO:0000256" key="5">
    <source>
        <dbReference type="SAM" id="Phobius"/>
    </source>
</evidence>
<keyword evidence="7" id="KW-1185">Reference proteome</keyword>
<dbReference type="GO" id="GO:0016020">
    <property type="term" value="C:membrane"/>
    <property type="evidence" value="ECO:0007669"/>
    <property type="project" value="UniProtKB-SubCell"/>
</dbReference>
<dbReference type="PANTHER" id="PTHR47685:SF1">
    <property type="entry name" value="MAGNESIUM TRANSPORT PROTEIN CORA"/>
    <property type="match status" value="1"/>
</dbReference>
<dbReference type="GeneID" id="19237090"/>
<dbReference type="AlphaFoldDB" id="U1HXZ4"/>
<dbReference type="SUPFAM" id="SSF144083">
    <property type="entry name" value="Magnesium transport protein CorA, transmembrane region"/>
    <property type="match status" value="1"/>
</dbReference>
<evidence type="ECO:0000256" key="4">
    <source>
        <dbReference type="ARBA" id="ARBA00023136"/>
    </source>
</evidence>
<dbReference type="PANTHER" id="PTHR47685">
    <property type="entry name" value="MAGNESIUM TRANSPORT PROTEIN CORA"/>
    <property type="match status" value="1"/>
</dbReference>
<proteinExistence type="predicted"/>
<keyword evidence="3 5" id="KW-1133">Transmembrane helix</keyword>
<evidence type="ECO:0000256" key="3">
    <source>
        <dbReference type="ARBA" id="ARBA00022989"/>
    </source>
</evidence>
<dbReference type="InterPro" id="IPR002523">
    <property type="entry name" value="MgTranspt_CorA/ZnTranspt_ZntB"/>
</dbReference>
<dbReference type="eggNOG" id="KOG4177">
    <property type="taxonomic scope" value="Eukaryota"/>
</dbReference>
<dbReference type="InterPro" id="IPR045863">
    <property type="entry name" value="CorA_TM1_TM2"/>
</dbReference>
<protein>
    <submittedName>
        <fullName evidence="6">Uncharacterized protein</fullName>
    </submittedName>
</protein>
<evidence type="ECO:0000313" key="6">
    <source>
        <dbReference type="EMBL" id="ERF74349.1"/>
    </source>
</evidence>
<feature type="transmembrane region" description="Helical" evidence="5">
    <location>
        <begin position="501"/>
        <end position="523"/>
    </location>
</feature>
<dbReference type="GO" id="GO:0046873">
    <property type="term" value="F:metal ion transmembrane transporter activity"/>
    <property type="evidence" value="ECO:0007669"/>
    <property type="project" value="InterPro"/>
</dbReference>
<reference evidence="7" key="1">
    <citation type="journal article" date="2014" name="BMC Genomics">
        <title>Genome characteristics reveal the impact of lichenization on lichen-forming fungus Endocarpon pusillum Hedwig (Verrucariales, Ascomycota).</title>
        <authorList>
            <person name="Wang Y.-Y."/>
            <person name="Liu B."/>
            <person name="Zhang X.-Y."/>
            <person name="Zhou Q.-M."/>
            <person name="Zhang T."/>
            <person name="Li H."/>
            <person name="Yu Y.-F."/>
            <person name="Zhang X.-L."/>
            <person name="Hao X.-Y."/>
            <person name="Wang M."/>
            <person name="Wang L."/>
            <person name="Wei J.-C."/>
        </authorList>
    </citation>
    <scope>NUCLEOTIDE SEQUENCE [LARGE SCALE GENOMIC DNA]</scope>
    <source>
        <strain evidence="7">Z07020 / HMAS-L-300199</strain>
    </source>
</reference>
<gene>
    <name evidence="6" type="ORF">EPUS_02036</name>
</gene>
<keyword evidence="2 5" id="KW-0812">Transmembrane</keyword>
<dbReference type="Pfam" id="PF01544">
    <property type="entry name" value="CorA"/>
    <property type="match status" value="1"/>
</dbReference>
<feature type="transmembrane region" description="Helical" evidence="5">
    <location>
        <begin position="535"/>
        <end position="558"/>
    </location>
</feature>
<dbReference type="HOGENOM" id="CLU_424511_0_0_1"/>
<evidence type="ECO:0000256" key="1">
    <source>
        <dbReference type="ARBA" id="ARBA00004141"/>
    </source>
</evidence>
<dbReference type="Gene3D" id="1.20.58.340">
    <property type="entry name" value="Magnesium transport protein CorA, transmembrane region"/>
    <property type="match status" value="1"/>
</dbReference>
<accession>U1HXZ4</accession>
<dbReference type="RefSeq" id="XP_007800059.1">
    <property type="nucleotide sequence ID" value="XM_007801868.1"/>
</dbReference>
<sequence length="615" mass="69419">MALVDRQGRRSSGLSLSVLTGTESTTVGSNDACKPDDTTIKHATIVDIDVQTAKPREGLTFQRPSVKDLTRRGPAQIMNGAKQHKVSLRWVHLRANCMSWIEELMARVCEERGIAIPESSENSPKKNPLLRKDLWADLFHGKASDQIQTRFMGPTCIQFSSNLEDEMSDTNGSTGGSRDNIVLYLPFLHWESYDAWTEREDLTRSISANKPGKPQPDRDFVAEYLHHGTAPFHDRRSLHQAYYHDFGMTRSLPQYKQVMQSFTSQTHPDSVKMMVVDQLWLWVIKGTGVSEEGSQPDLVVTAFPDRFNGAYDSANVYNSIIEHLERGLQPPLRTANNLVAAILEHCTGIFFQRQLEQDKWFVEFFAAAIGTVRNSQKLAFNNFCLKSRELKDLEDQEASLAETAGKLEDAAFSISVETSLVQDIKDIIDELSCVDYILHRQQDVVASLLRSQNSRSLKTIGEMVKERRDTWASIAKTAHVAYDEIQTQMDAQESARYGRTVLLLTVVTIIFLPMSFLATWFGMNVRDPGASSLPLYQIAAIIFPISIAIALFALVVAFSEKLRDFIVDGVRDVLDFVLGALGTNRSRSRRRRQKRRINRRQQYIESGTVGDSRDC</sequence>
<dbReference type="InterPro" id="IPR050829">
    <property type="entry name" value="CorA_MIT"/>
</dbReference>
<keyword evidence="4 5" id="KW-0472">Membrane</keyword>
<name>U1HXZ4_ENDPU</name>
<dbReference type="OrthoDB" id="341259at2759"/>
<dbReference type="Proteomes" id="UP000019373">
    <property type="component" value="Unassembled WGS sequence"/>
</dbReference>
<organism evidence="6 7">
    <name type="scientific">Endocarpon pusillum (strain Z07020 / HMAS-L-300199)</name>
    <name type="common">Lichen-forming fungus</name>
    <dbReference type="NCBI Taxonomy" id="1263415"/>
    <lineage>
        <taxon>Eukaryota</taxon>
        <taxon>Fungi</taxon>
        <taxon>Dikarya</taxon>
        <taxon>Ascomycota</taxon>
        <taxon>Pezizomycotina</taxon>
        <taxon>Eurotiomycetes</taxon>
        <taxon>Chaetothyriomycetidae</taxon>
        <taxon>Verrucariales</taxon>
        <taxon>Verrucariaceae</taxon>
        <taxon>Endocarpon</taxon>
    </lineage>
</organism>
<dbReference type="OMA" id="HATIVDI"/>
<dbReference type="EMBL" id="KE720882">
    <property type="protein sequence ID" value="ERF74349.1"/>
    <property type="molecule type" value="Genomic_DNA"/>
</dbReference>